<dbReference type="PANTHER" id="PTHR38479">
    <property type="entry name" value="LMO0824 PROTEIN"/>
    <property type="match status" value="1"/>
</dbReference>
<dbReference type="OrthoDB" id="9148135at2"/>
<gene>
    <name evidence="1" type="ORF">FOE78_16220</name>
</gene>
<dbReference type="AlphaFoldDB" id="A0A516Q1F5"/>
<dbReference type="KEGG" id="mik:FOE78_16220"/>
<dbReference type="GO" id="GO:0003677">
    <property type="term" value="F:DNA binding"/>
    <property type="evidence" value="ECO:0007669"/>
    <property type="project" value="UniProtKB-KW"/>
</dbReference>
<dbReference type="Proteomes" id="UP000319263">
    <property type="component" value="Chromosome"/>
</dbReference>
<keyword evidence="2" id="KW-1185">Reference proteome</keyword>
<accession>A0A516Q1F5</accession>
<dbReference type="Pfam" id="PF06224">
    <property type="entry name" value="AlkZ-like"/>
    <property type="match status" value="1"/>
</dbReference>
<reference evidence="1 2" key="1">
    <citation type="submission" date="2019-07" db="EMBL/GenBank/DDBJ databases">
        <title>Microlunatus dokdonensis sp. nov. isolated from the rhizospheric soil of the wild plant Elymus tsukushiensis.</title>
        <authorList>
            <person name="Ghim S.-Y."/>
            <person name="Hwang Y.-J."/>
            <person name="Son J.-S."/>
            <person name="Shin J.-H."/>
        </authorList>
    </citation>
    <scope>NUCLEOTIDE SEQUENCE [LARGE SCALE GENOMIC DNA]</scope>
    <source>
        <strain evidence="1 2">KUDC0627</strain>
    </source>
</reference>
<dbReference type="PANTHER" id="PTHR38479:SF2">
    <property type="entry name" value="WINGED HELIX DNA-BINDING DOMAIN-CONTAINING PROTEIN"/>
    <property type="match status" value="1"/>
</dbReference>
<name>A0A516Q1F5_9ACTN</name>
<sequence>MQRVSVEQRRARLGRQHRLVDSARAVDVEEVAGAIVCLHATDPATIYLSCWARFDGFATDDLDRAFYQDRSLVKHLAMRRTLFVFDRQTLADAQSGASERVAANESRRLIKDVQKAGLFPDGAKWLAEAKSAVVDALADGTEATSTELRERVPLLEGSVTYGVGKSWGGDVPIGPRVLTVLSAEGKIVRGSNRGDWASSRPRWAAMGSWLGKPLEPSTDGHTAMVERWLRAFGPGTVNDVKWWLGSTVAAVKRSLAELDAVEVDLDGGTGYLLPDDLDPPEPAEPWVALLPALDPTIMGWVDRDWYVDPEYRKLLFDNTGNAGPTLWSDGKVVGGWWQTDAGEVRLHLLEDVGTVASAALESRAATLTQWLHGRKVLPRFPSPLAKQVLG</sequence>
<protein>
    <submittedName>
        <fullName evidence="1">Winged helix DNA-binding domain-containing protein</fullName>
    </submittedName>
</protein>
<evidence type="ECO:0000313" key="1">
    <source>
        <dbReference type="EMBL" id="QDP97263.1"/>
    </source>
</evidence>
<dbReference type="InterPro" id="IPR009351">
    <property type="entry name" value="AlkZ-like"/>
</dbReference>
<evidence type="ECO:0000313" key="2">
    <source>
        <dbReference type="Proteomes" id="UP000319263"/>
    </source>
</evidence>
<proteinExistence type="predicted"/>
<organism evidence="1 2">
    <name type="scientific">Microlunatus elymi</name>
    <dbReference type="NCBI Taxonomy" id="2596828"/>
    <lineage>
        <taxon>Bacteria</taxon>
        <taxon>Bacillati</taxon>
        <taxon>Actinomycetota</taxon>
        <taxon>Actinomycetes</taxon>
        <taxon>Propionibacteriales</taxon>
        <taxon>Propionibacteriaceae</taxon>
        <taxon>Microlunatus</taxon>
    </lineage>
</organism>
<dbReference type="RefSeq" id="WP_143987224.1">
    <property type="nucleotide sequence ID" value="NZ_CP041692.1"/>
</dbReference>
<keyword evidence="1" id="KW-0238">DNA-binding</keyword>
<dbReference type="EMBL" id="CP041692">
    <property type="protein sequence ID" value="QDP97263.1"/>
    <property type="molecule type" value="Genomic_DNA"/>
</dbReference>